<keyword evidence="3" id="KW-1185">Reference proteome</keyword>
<dbReference type="NCBIfam" id="NF007621">
    <property type="entry name" value="PRK10276.1"/>
    <property type="match status" value="1"/>
</dbReference>
<evidence type="ECO:0000259" key="1">
    <source>
        <dbReference type="Pfam" id="PF00717"/>
    </source>
</evidence>
<dbReference type="InterPro" id="IPR039418">
    <property type="entry name" value="LexA-like"/>
</dbReference>
<dbReference type="Pfam" id="PF00717">
    <property type="entry name" value="Peptidase_S24"/>
    <property type="match status" value="1"/>
</dbReference>
<dbReference type="Gene3D" id="2.10.109.10">
    <property type="entry name" value="Umud Fragment, subunit A"/>
    <property type="match status" value="1"/>
</dbReference>
<name>A0A1T5C012_9BACT</name>
<evidence type="ECO:0000313" key="2">
    <source>
        <dbReference type="EMBL" id="SKB52490.1"/>
    </source>
</evidence>
<organism evidence="2 3">
    <name type="scientific">Parabacteroides chartae</name>
    <dbReference type="NCBI Taxonomy" id="1037355"/>
    <lineage>
        <taxon>Bacteria</taxon>
        <taxon>Pseudomonadati</taxon>
        <taxon>Bacteroidota</taxon>
        <taxon>Bacteroidia</taxon>
        <taxon>Bacteroidales</taxon>
        <taxon>Tannerellaceae</taxon>
        <taxon>Parabacteroides</taxon>
    </lineage>
</organism>
<dbReference type="InterPro" id="IPR036286">
    <property type="entry name" value="LexA/Signal_pep-like_sf"/>
</dbReference>
<dbReference type="PANTHER" id="PTHR33516">
    <property type="entry name" value="LEXA REPRESSOR"/>
    <property type="match status" value="1"/>
</dbReference>
<dbReference type="Proteomes" id="UP000190852">
    <property type="component" value="Unassembled WGS sequence"/>
</dbReference>
<dbReference type="InterPro" id="IPR050077">
    <property type="entry name" value="LexA_repressor"/>
</dbReference>
<dbReference type="InterPro" id="IPR015927">
    <property type="entry name" value="Peptidase_S24_S26A/B/C"/>
</dbReference>
<dbReference type="EMBL" id="FUYQ01000009">
    <property type="protein sequence ID" value="SKB52490.1"/>
    <property type="molecule type" value="Genomic_DNA"/>
</dbReference>
<dbReference type="SUPFAM" id="SSF51306">
    <property type="entry name" value="LexA/Signal peptidase"/>
    <property type="match status" value="1"/>
</dbReference>
<sequence length="146" mass="15990">MVTKLHSSASLDLYSASGDNETEIPLIGGVKAGFPSPAQDFIAQAIDLNKYIIKHPAATYFALVNGVSMDTDLSEGDLLVVDRSLDPQDGKIAVCFVDGEFTVKKIRIEKDRCLLVPSNPDYPVIEVNKDNDFTIWGIVTYVIKKV</sequence>
<gene>
    <name evidence="2" type="ORF">SAMN05660349_01602</name>
</gene>
<dbReference type="RefSeq" id="WP_079683164.1">
    <property type="nucleotide sequence ID" value="NZ_FUYQ01000009.1"/>
</dbReference>
<reference evidence="3" key="1">
    <citation type="submission" date="2017-02" db="EMBL/GenBank/DDBJ databases">
        <authorList>
            <person name="Varghese N."/>
            <person name="Submissions S."/>
        </authorList>
    </citation>
    <scope>NUCLEOTIDE SEQUENCE [LARGE SCALE GENOMIC DNA]</scope>
    <source>
        <strain evidence="3">DSM 24967</strain>
    </source>
</reference>
<dbReference type="AlphaFoldDB" id="A0A1T5C012"/>
<dbReference type="CDD" id="cd06529">
    <property type="entry name" value="S24_LexA-like"/>
    <property type="match status" value="1"/>
</dbReference>
<dbReference type="PANTHER" id="PTHR33516:SF2">
    <property type="entry name" value="LEXA REPRESSOR-RELATED"/>
    <property type="match status" value="1"/>
</dbReference>
<accession>A0A1T5C012</accession>
<feature type="domain" description="Peptidase S24/S26A/S26B/S26C" evidence="1">
    <location>
        <begin position="25"/>
        <end position="139"/>
    </location>
</feature>
<proteinExistence type="predicted"/>
<evidence type="ECO:0000313" key="3">
    <source>
        <dbReference type="Proteomes" id="UP000190852"/>
    </source>
</evidence>
<protein>
    <submittedName>
        <fullName evidence="2">DNA polymerase V</fullName>
    </submittedName>
</protein>